<dbReference type="GeneID" id="59234989"/>
<feature type="compositionally biased region" description="Basic and acidic residues" evidence="1">
    <location>
        <begin position="284"/>
        <end position="303"/>
    </location>
</feature>
<dbReference type="PANTHER" id="PTHR33840:SF2">
    <property type="entry name" value="TLE1 PHOSPHOLIPASE DOMAIN-CONTAINING PROTEIN"/>
    <property type="match status" value="1"/>
</dbReference>
<dbReference type="KEGG" id="zmk:HG535_0B03670"/>
<protein>
    <recommendedName>
        <fullName evidence="2">T6SS Phospholipase effector Tle1-like catalytic domain-containing protein</fullName>
    </recommendedName>
</protein>
<dbReference type="PANTHER" id="PTHR33840">
    <property type="match status" value="1"/>
</dbReference>
<dbReference type="EMBL" id="CP058605">
    <property type="protein sequence ID" value="QLG71328.1"/>
    <property type="molecule type" value="Genomic_DNA"/>
</dbReference>
<evidence type="ECO:0000256" key="1">
    <source>
        <dbReference type="SAM" id="MobiDB-lite"/>
    </source>
</evidence>
<dbReference type="Pfam" id="PF09994">
    <property type="entry name" value="T6SS_Tle1-like_cat"/>
    <property type="match status" value="1"/>
</dbReference>
<feature type="domain" description="T6SS Phospholipase effector Tle1-like catalytic" evidence="2">
    <location>
        <begin position="9"/>
        <end position="386"/>
    </location>
</feature>
<keyword evidence="4" id="KW-1185">Reference proteome</keyword>
<feature type="region of interest" description="Disordered" evidence="1">
    <location>
        <begin position="271"/>
        <end position="303"/>
    </location>
</feature>
<dbReference type="Proteomes" id="UP000509704">
    <property type="component" value="Chromosome 2"/>
</dbReference>
<dbReference type="InterPro" id="IPR018712">
    <property type="entry name" value="Tle1-like_cat"/>
</dbReference>
<dbReference type="OrthoDB" id="3162439at2759"/>
<name>A0A7H9AY32_ZYGMR</name>
<evidence type="ECO:0000259" key="2">
    <source>
        <dbReference type="Pfam" id="PF09994"/>
    </source>
</evidence>
<organism evidence="3 4">
    <name type="scientific">Zygotorulaspora mrakii</name>
    <name type="common">Zygosaccharomyces mrakii</name>
    <dbReference type="NCBI Taxonomy" id="42260"/>
    <lineage>
        <taxon>Eukaryota</taxon>
        <taxon>Fungi</taxon>
        <taxon>Dikarya</taxon>
        <taxon>Ascomycota</taxon>
        <taxon>Saccharomycotina</taxon>
        <taxon>Saccharomycetes</taxon>
        <taxon>Saccharomycetales</taxon>
        <taxon>Saccharomycetaceae</taxon>
        <taxon>Zygotorulaspora</taxon>
    </lineage>
</organism>
<reference evidence="3 4" key="1">
    <citation type="submission" date="2020-07" db="EMBL/GenBank/DDBJ databases">
        <title>The yeast mating-type switching endonuclease HO is a domesticated member of an unorthodox homing genetic element family.</title>
        <authorList>
            <person name="Coughlan A.Y."/>
            <person name="Lombardi L."/>
            <person name="Braun-Galleani S."/>
            <person name="Martos A.R."/>
            <person name="Galeote V."/>
            <person name="Bigey F."/>
            <person name="Dequin S."/>
            <person name="Byrne K.P."/>
            <person name="Wolfe K.H."/>
        </authorList>
    </citation>
    <scope>NUCLEOTIDE SEQUENCE [LARGE SCALE GENOMIC DNA]</scope>
    <source>
        <strain evidence="3 4">NRRL Y-6702</strain>
    </source>
</reference>
<evidence type="ECO:0000313" key="3">
    <source>
        <dbReference type="EMBL" id="QLG71328.1"/>
    </source>
</evidence>
<accession>A0A7H9AY32</accession>
<proteinExistence type="predicted"/>
<dbReference type="AlphaFoldDB" id="A0A7H9AY32"/>
<evidence type="ECO:0000313" key="4">
    <source>
        <dbReference type="Proteomes" id="UP000509704"/>
    </source>
</evidence>
<gene>
    <name evidence="3" type="ORF">HG535_0B03670</name>
</gene>
<dbReference type="RefSeq" id="XP_037143056.1">
    <property type="nucleotide sequence ID" value="XM_037287161.1"/>
</dbReference>
<sequence>MGVNKRKQKNLVLCFDGTRENFGPQPITNVLKIYQMLENDNSDIQVCYYQPGIGTEPGFDPVIDVRRRFTTSHWSNVTDAMFASTVDHHVVSGYVFLMENYENGDNIHMFGFSRGAFIARALAGMLERVGLLYRGLNDMVSMAWRIYELWEYAEQPSQPNYNVTLADEFKRTFCRSQEVRVYFQGLFDSVNSVGILRDRLFPCTQRSGIVDHVRHAVSVDERKGKFKQQSFAPNPNACLAHSVNTNSNYDSMSYSTSPSSDLADCETGILESSDEPSLAPSHTLKPDSDANEHNARAAASGKKESNLLKRVNEFLEDTEQFPQTLNSLKNSFLNKSLTENSGSKSTLTPDLVEKWFMGDHSDVGGGWGVDCKTGDSVSNMALRWMLCKAVEHGVVFKKESIHEFAKRNTPIGSLISTIHDKLSFKQAIKIEAVKPPEVICTEDLEAGNGHYLATSGAIPFTNMLRDFFKFKETEILSNEETTRQKYSSICGGISKLETFFWWCLELIPIGLRTENESGKWRNIYVPNLGRSRFVPSYAELHWSVFWRIKHDKRYRPKNLPAYAYKILEEFQDISIDSPMLRDLETIASPFKSYPTLSGTEERLLNTSEIVYVKDSIVQAQYRKTKRKLLEWESEQWLKVPDDLEKVLKSDPLL</sequence>